<proteinExistence type="predicted"/>
<protein>
    <submittedName>
        <fullName evidence="1">Uncharacterized protein</fullName>
    </submittedName>
</protein>
<comment type="caution">
    <text evidence="1">The sequence shown here is derived from an EMBL/GenBank/DDBJ whole genome shotgun (WGS) entry which is preliminary data.</text>
</comment>
<organism evidence="1 2">
    <name type="scientific">Neophaeococcomyces mojaviensis</name>
    <dbReference type="NCBI Taxonomy" id="3383035"/>
    <lineage>
        <taxon>Eukaryota</taxon>
        <taxon>Fungi</taxon>
        <taxon>Dikarya</taxon>
        <taxon>Ascomycota</taxon>
        <taxon>Pezizomycotina</taxon>
        <taxon>Eurotiomycetes</taxon>
        <taxon>Chaetothyriomycetidae</taxon>
        <taxon>Chaetothyriales</taxon>
        <taxon>Chaetothyriales incertae sedis</taxon>
        <taxon>Neophaeococcomyces</taxon>
    </lineage>
</organism>
<keyword evidence="2" id="KW-1185">Reference proteome</keyword>
<reference evidence="1" key="1">
    <citation type="submission" date="2022-10" db="EMBL/GenBank/DDBJ databases">
        <title>Culturing micro-colonial fungi from biological soil crusts in the Mojave desert and describing Neophaeococcomyces mojavensis, and introducing the new genera and species Taxawa tesnikishii.</title>
        <authorList>
            <person name="Kurbessoian T."/>
            <person name="Stajich J.E."/>
        </authorList>
    </citation>
    <scope>NUCLEOTIDE SEQUENCE</scope>
    <source>
        <strain evidence="1">JES_112</strain>
    </source>
</reference>
<dbReference type="EMBL" id="JAPDRQ010000016">
    <property type="protein sequence ID" value="KAJ9662318.1"/>
    <property type="molecule type" value="Genomic_DNA"/>
</dbReference>
<name>A0ACC3AH79_9EURO</name>
<accession>A0ACC3AH79</accession>
<dbReference type="Proteomes" id="UP001172386">
    <property type="component" value="Unassembled WGS sequence"/>
</dbReference>
<evidence type="ECO:0000313" key="2">
    <source>
        <dbReference type="Proteomes" id="UP001172386"/>
    </source>
</evidence>
<evidence type="ECO:0000313" key="1">
    <source>
        <dbReference type="EMBL" id="KAJ9662318.1"/>
    </source>
</evidence>
<sequence length="459" mass="51985">MPQTFKDALAVARELGIPFLWIDALCIVQIPEGNSDWQRESVRMGQIYENAICTIAATSAVHAHEGFIARTGRSVFAAEPCLIEGFVTNEIIETNQQPHCVEIETSRPDFFNCVSNSPLNQRGWVMQERALSKRILHFTEHGLFWECSTLKANDWCGEYEIQDLGACRMKESMMSVSRAKRTQHLCPVEWFHFIKQYSRADFSRFQDRLIALSSVARAVQPVVKSKYLAGLWSNDLIRGLEWYVYRPDTVPRGGKAPTWSWASVTGAIDFSALGLNTLHDKLVDVLDVELLPMQGMDVYGDLQQGNLTIKGTLTTARLPKVNRHEIDDQVYWDEPHMDGNVVVAEQHDLSEVAFGSYTVLPTGMGFRSFSVNQKLEVGALILEPVGDIKTNDFGVTESVSGKYRRKGWMLTDEELLWSHISKKEGRVLQTNMRIYRGMSKIKSMGISWKELNPVEVCII</sequence>
<gene>
    <name evidence="1" type="ORF">H2198_001452</name>
</gene>